<dbReference type="InterPro" id="IPR001932">
    <property type="entry name" value="PPM-type_phosphatase-like_dom"/>
</dbReference>
<evidence type="ECO:0000256" key="2">
    <source>
        <dbReference type="SAM" id="Phobius"/>
    </source>
</evidence>
<dbReference type="AlphaFoldDB" id="A0A150WME4"/>
<feature type="transmembrane region" description="Helical" evidence="2">
    <location>
        <begin position="38"/>
        <end position="58"/>
    </location>
</feature>
<dbReference type="Proteomes" id="UP000075320">
    <property type="component" value="Unassembled WGS sequence"/>
</dbReference>
<reference evidence="4 5" key="1">
    <citation type="submission" date="2016-03" db="EMBL/GenBank/DDBJ databases">
        <authorList>
            <person name="Ploux O."/>
        </authorList>
    </citation>
    <scope>NUCLEOTIDE SEQUENCE [LARGE SCALE GENOMIC DNA]</scope>
    <source>
        <strain evidence="4 5">R0</strain>
    </source>
</reference>
<keyword evidence="1" id="KW-0378">Hydrolase</keyword>
<accession>A0A150WME4</accession>
<evidence type="ECO:0000313" key="5">
    <source>
        <dbReference type="Proteomes" id="UP000075320"/>
    </source>
</evidence>
<feature type="transmembrane region" description="Helical" evidence="2">
    <location>
        <begin position="167"/>
        <end position="184"/>
    </location>
</feature>
<evidence type="ECO:0000259" key="3">
    <source>
        <dbReference type="SMART" id="SM00331"/>
    </source>
</evidence>
<dbReference type="InterPro" id="IPR052016">
    <property type="entry name" value="Bact_Sigma-Reg"/>
</dbReference>
<dbReference type="PANTHER" id="PTHR43156">
    <property type="entry name" value="STAGE II SPORULATION PROTEIN E-RELATED"/>
    <property type="match status" value="1"/>
</dbReference>
<evidence type="ECO:0000313" key="4">
    <source>
        <dbReference type="EMBL" id="KYG65544.1"/>
    </source>
</evidence>
<keyword evidence="2" id="KW-0472">Membrane</keyword>
<feature type="transmembrane region" description="Helical" evidence="2">
    <location>
        <begin position="117"/>
        <end position="136"/>
    </location>
</feature>
<comment type="caution">
    <text evidence="4">The sequence shown here is derived from an EMBL/GenBank/DDBJ whole genome shotgun (WGS) entry which is preliminary data.</text>
</comment>
<dbReference type="SMART" id="SM00331">
    <property type="entry name" value="PP2C_SIG"/>
    <property type="match status" value="1"/>
</dbReference>
<feature type="transmembrane region" description="Helical" evidence="2">
    <location>
        <begin position="143"/>
        <end position="161"/>
    </location>
</feature>
<dbReference type="PANTHER" id="PTHR43156:SF2">
    <property type="entry name" value="STAGE II SPORULATION PROTEIN E"/>
    <property type="match status" value="1"/>
</dbReference>
<dbReference type="Pfam" id="PF07228">
    <property type="entry name" value="SpoIIE"/>
    <property type="match status" value="1"/>
</dbReference>
<keyword evidence="2" id="KW-1133">Transmembrane helix</keyword>
<dbReference type="GO" id="GO:0016791">
    <property type="term" value="F:phosphatase activity"/>
    <property type="evidence" value="ECO:0007669"/>
    <property type="project" value="TreeGrafter"/>
</dbReference>
<keyword evidence="2" id="KW-0812">Transmembrane</keyword>
<proteinExistence type="predicted"/>
<evidence type="ECO:0000256" key="1">
    <source>
        <dbReference type="ARBA" id="ARBA00022801"/>
    </source>
</evidence>
<dbReference type="Gene3D" id="3.60.40.10">
    <property type="entry name" value="PPM-type phosphatase domain"/>
    <property type="match status" value="1"/>
</dbReference>
<name>A0A150WME4_BDEBC</name>
<feature type="domain" description="PPM-type phosphatase" evidence="3">
    <location>
        <begin position="239"/>
        <end position="454"/>
    </location>
</feature>
<dbReference type="InterPro" id="IPR036457">
    <property type="entry name" value="PPM-type-like_dom_sf"/>
</dbReference>
<keyword evidence="5" id="KW-1185">Reference proteome</keyword>
<gene>
    <name evidence="4" type="ORF">AZI86_00240</name>
</gene>
<organism evidence="4 5">
    <name type="scientific">Bdellovibrio bacteriovorus</name>
    <dbReference type="NCBI Taxonomy" id="959"/>
    <lineage>
        <taxon>Bacteria</taxon>
        <taxon>Pseudomonadati</taxon>
        <taxon>Bdellovibrionota</taxon>
        <taxon>Bdellovibrionia</taxon>
        <taxon>Bdellovibrionales</taxon>
        <taxon>Pseudobdellovibrionaceae</taxon>
        <taxon>Bdellovibrio</taxon>
    </lineage>
</organism>
<dbReference type="OrthoDB" id="5288998at2"/>
<feature type="transmembrane region" description="Helical" evidence="2">
    <location>
        <begin position="64"/>
        <end position="83"/>
    </location>
</feature>
<dbReference type="RefSeq" id="WP_061833088.1">
    <property type="nucleotide sequence ID" value="NZ_LUKE01000001.1"/>
</dbReference>
<sequence length="456" mass="52010">MNKIKDYLQYRKRFYAIPGFREYYRNENNRRALSRVRVLMWLGIVLFAACFILDYLLYPDQAAFFLGLRALFAGITVICLMISRSEWGQRHILTIVFFNALLGDWSISLMSSQIGGWTSLYFVGNITVMMGVTMFIPWRPRVTLMYCLAVLFGYVAINGLFHPFTLPMIIPVTFICVVMALAYFSSMSNEVGRMTELSWRLEIEKAHESLKTQNDIIKKQLDQAKQIQRTLLPPMQQSLNGINVGAIYEPSEELSGDFFDTLTVNGYVYVYLADVTGHGLPAAQVTYLVKSIFQTALNRDMELSELFDLVREQYVAHGLKYDLGLQLARFNTKTRVMEFIRSNAPDPIMVDAKGEGTILEFPVSPLISAVNYDRTKKANVGQVTLDPDSFVYIYSDGAFEFVQKTGNAFGQRRLLKAVANSHNEKWPESLTQSLQAENAEDYFPDDLTILRMSFSS</sequence>
<feature type="transmembrane region" description="Helical" evidence="2">
    <location>
        <begin position="92"/>
        <end position="111"/>
    </location>
</feature>
<protein>
    <recommendedName>
        <fullName evidence="3">PPM-type phosphatase domain-containing protein</fullName>
    </recommendedName>
</protein>
<dbReference type="EMBL" id="LUKE01000001">
    <property type="protein sequence ID" value="KYG65544.1"/>
    <property type="molecule type" value="Genomic_DNA"/>
</dbReference>